<dbReference type="PROSITE" id="PS50109">
    <property type="entry name" value="HIS_KIN"/>
    <property type="match status" value="1"/>
</dbReference>
<accession>A0A5C8HRA3</accession>
<dbReference type="Pfam" id="PF06580">
    <property type="entry name" value="His_kinase"/>
    <property type="match status" value="1"/>
</dbReference>
<dbReference type="Gene3D" id="3.30.565.10">
    <property type="entry name" value="Histidine kinase-like ATPase, C-terminal domain"/>
    <property type="match status" value="1"/>
</dbReference>
<dbReference type="OrthoDB" id="2514702at2"/>
<keyword evidence="1 3" id="KW-0808">Transferase</keyword>
<name>A0A5C8HRA3_9MICO</name>
<dbReference type="InterPro" id="IPR005467">
    <property type="entry name" value="His_kinase_dom"/>
</dbReference>
<dbReference type="InterPro" id="IPR010559">
    <property type="entry name" value="Sig_transdc_His_kin_internal"/>
</dbReference>
<evidence type="ECO:0000313" key="4">
    <source>
        <dbReference type="Proteomes" id="UP000321196"/>
    </source>
</evidence>
<sequence length="390" mass="41732">MPDAVIFAIGALAGAAIVLAVLGVRRLAHGARDLGSDAERAAYRTLHLAARAARDLRGGASADRHRAARHMRTMLGAQALALVGTDGSVAMEPSHPELEAAARSIAATVGDARTRQVFPKQEASPHGWEAVGAPIIVDTDVWGVVIAFASPLRAPLVRATGEVAQWASSQLQLGELDASRTALAEAELRALRAQISPHFIYNALTAIASFTTTDPARARELVLTFADFTRYSFRRHGEFTTLAEELQAIHSYLEIERARFGDRLGVRLRISPETLTTVIPYLSLQPLVENAVKHGLEPGIDGGLVTIASVDDGTHTEITVEDNGVGMAPDRAQALLEASATSDHVGLRNVDRRLRQLYGDEAGLVIETDEGAGTMVRVRVPKSQPDHEAP</sequence>
<comment type="caution">
    <text evidence="3">The sequence shown here is derived from an EMBL/GenBank/DDBJ whole genome shotgun (WGS) entry which is preliminary data.</text>
</comment>
<reference evidence="3 4" key="1">
    <citation type="submission" date="2019-08" db="EMBL/GenBank/DDBJ databases">
        <authorList>
            <person name="Dong K."/>
        </authorList>
    </citation>
    <scope>NUCLEOTIDE SEQUENCE [LARGE SCALE GENOMIC DNA]</scope>
    <source>
        <strain evidence="3 4">M4-8</strain>
    </source>
</reference>
<dbReference type="InterPro" id="IPR050640">
    <property type="entry name" value="Bact_2-comp_sensor_kinase"/>
</dbReference>
<dbReference type="InterPro" id="IPR036890">
    <property type="entry name" value="HATPase_C_sf"/>
</dbReference>
<dbReference type="PANTHER" id="PTHR34220">
    <property type="entry name" value="SENSOR HISTIDINE KINASE YPDA"/>
    <property type="match status" value="1"/>
</dbReference>
<keyword evidence="1 3" id="KW-0418">Kinase</keyword>
<keyword evidence="4" id="KW-1185">Reference proteome</keyword>
<organism evidence="3 4">
    <name type="scientific">Microbacterium mitrae</name>
    <dbReference type="NCBI Taxonomy" id="664640"/>
    <lineage>
        <taxon>Bacteria</taxon>
        <taxon>Bacillati</taxon>
        <taxon>Actinomycetota</taxon>
        <taxon>Actinomycetes</taxon>
        <taxon>Micrococcales</taxon>
        <taxon>Microbacteriaceae</taxon>
        <taxon>Microbacterium</taxon>
    </lineage>
</organism>
<evidence type="ECO:0000259" key="2">
    <source>
        <dbReference type="PROSITE" id="PS50109"/>
    </source>
</evidence>
<evidence type="ECO:0000256" key="1">
    <source>
        <dbReference type="ARBA" id="ARBA00022777"/>
    </source>
</evidence>
<proteinExistence type="predicted"/>
<dbReference type="Pfam" id="PF02518">
    <property type="entry name" value="HATPase_c"/>
    <property type="match status" value="1"/>
</dbReference>
<dbReference type="SMART" id="SM00387">
    <property type="entry name" value="HATPase_c"/>
    <property type="match status" value="1"/>
</dbReference>
<gene>
    <name evidence="3" type="ORF">FVP60_06320</name>
</gene>
<evidence type="ECO:0000313" key="3">
    <source>
        <dbReference type="EMBL" id="TXK06555.1"/>
    </source>
</evidence>
<dbReference type="PANTHER" id="PTHR34220:SF7">
    <property type="entry name" value="SENSOR HISTIDINE KINASE YPDA"/>
    <property type="match status" value="1"/>
</dbReference>
<dbReference type="SUPFAM" id="SSF55874">
    <property type="entry name" value="ATPase domain of HSP90 chaperone/DNA topoisomerase II/histidine kinase"/>
    <property type="match status" value="1"/>
</dbReference>
<dbReference type="EMBL" id="VRSW01000001">
    <property type="protein sequence ID" value="TXK06555.1"/>
    <property type="molecule type" value="Genomic_DNA"/>
</dbReference>
<dbReference type="AlphaFoldDB" id="A0A5C8HRA3"/>
<dbReference type="InterPro" id="IPR003594">
    <property type="entry name" value="HATPase_dom"/>
</dbReference>
<dbReference type="RefSeq" id="WP_147825360.1">
    <property type="nucleotide sequence ID" value="NZ_BAAARG010000001.1"/>
</dbReference>
<dbReference type="GO" id="GO:0016020">
    <property type="term" value="C:membrane"/>
    <property type="evidence" value="ECO:0007669"/>
    <property type="project" value="InterPro"/>
</dbReference>
<feature type="domain" description="Histidine kinase" evidence="2">
    <location>
        <begin position="284"/>
        <end position="384"/>
    </location>
</feature>
<protein>
    <submittedName>
        <fullName evidence="3">Sensor histidine kinase</fullName>
    </submittedName>
</protein>
<dbReference type="GO" id="GO:0000155">
    <property type="term" value="F:phosphorelay sensor kinase activity"/>
    <property type="evidence" value="ECO:0007669"/>
    <property type="project" value="InterPro"/>
</dbReference>
<dbReference type="Proteomes" id="UP000321196">
    <property type="component" value="Unassembled WGS sequence"/>
</dbReference>